<keyword evidence="1" id="KW-0812">Transmembrane</keyword>
<feature type="chain" id="PRO_5008091947" description="Metal-dependent hydrolase" evidence="2">
    <location>
        <begin position="21"/>
        <end position="167"/>
    </location>
</feature>
<evidence type="ECO:0000313" key="4">
    <source>
        <dbReference type="Proteomes" id="UP000078543"/>
    </source>
</evidence>
<keyword evidence="2" id="KW-0732">Signal</keyword>
<keyword evidence="4" id="KW-1185">Reference proteome</keyword>
<dbReference type="RefSeq" id="WP_068503414.1">
    <property type="nucleotide sequence ID" value="NZ_LWQU01000165.1"/>
</dbReference>
<proteinExistence type="predicted"/>
<dbReference type="STRING" id="1437059.A6A05_15605"/>
<feature type="transmembrane region" description="Helical" evidence="1">
    <location>
        <begin position="96"/>
        <end position="118"/>
    </location>
</feature>
<evidence type="ECO:0000256" key="1">
    <source>
        <dbReference type="SAM" id="Phobius"/>
    </source>
</evidence>
<protein>
    <recommendedName>
        <fullName evidence="5">Metal-dependent hydrolase</fullName>
    </recommendedName>
</protein>
<sequence length="167" mass="17155">MMAGSHMVVGAALWAVTARAAGLDPAEPVALSAALAGALLPDIDHPQSWAGRKFRVVSVPLAMVVGHRGITHSLLAVIAGIAALAMMGLNQPMAPLVVGYLSHLAADGVTPSGVPLLWPSRRRFTLNLCSTGSWIEFALVAVIAALGGWAAGLDLSALPRPSGWRGL</sequence>
<feature type="signal peptide" evidence="2">
    <location>
        <begin position="1"/>
        <end position="20"/>
    </location>
</feature>
<dbReference type="PANTHER" id="PTHR35531:SF1">
    <property type="entry name" value="INNER MEMBRANE PROTEIN YBCI-RELATED"/>
    <property type="match status" value="1"/>
</dbReference>
<organism evidence="3 4">
    <name type="scientific">Magnetospirillum moscoviense</name>
    <dbReference type="NCBI Taxonomy" id="1437059"/>
    <lineage>
        <taxon>Bacteria</taxon>
        <taxon>Pseudomonadati</taxon>
        <taxon>Pseudomonadota</taxon>
        <taxon>Alphaproteobacteria</taxon>
        <taxon>Rhodospirillales</taxon>
        <taxon>Rhodospirillaceae</taxon>
        <taxon>Magnetospirillum</taxon>
    </lineage>
</organism>
<evidence type="ECO:0008006" key="5">
    <source>
        <dbReference type="Google" id="ProtNLM"/>
    </source>
</evidence>
<keyword evidence="1" id="KW-0472">Membrane</keyword>
<feature type="transmembrane region" description="Helical" evidence="1">
    <location>
        <begin position="70"/>
        <end position="89"/>
    </location>
</feature>
<accession>A0A178MHU1</accession>
<gene>
    <name evidence="3" type="ORF">A6A05_15605</name>
</gene>
<evidence type="ECO:0000313" key="3">
    <source>
        <dbReference type="EMBL" id="OAN47635.1"/>
    </source>
</evidence>
<name>A0A178MHU1_9PROT</name>
<evidence type="ECO:0000256" key="2">
    <source>
        <dbReference type="SAM" id="SignalP"/>
    </source>
</evidence>
<dbReference type="PANTHER" id="PTHR35531">
    <property type="entry name" value="INNER MEMBRANE PROTEIN YBCI-RELATED"/>
    <property type="match status" value="1"/>
</dbReference>
<dbReference type="AlphaFoldDB" id="A0A178MHU1"/>
<comment type="caution">
    <text evidence="3">The sequence shown here is derived from an EMBL/GenBank/DDBJ whole genome shotgun (WGS) entry which is preliminary data.</text>
</comment>
<dbReference type="Pfam" id="PF04307">
    <property type="entry name" value="YdjM"/>
    <property type="match status" value="1"/>
</dbReference>
<feature type="transmembrane region" description="Helical" evidence="1">
    <location>
        <begin position="138"/>
        <end position="158"/>
    </location>
</feature>
<reference evidence="3 4" key="1">
    <citation type="submission" date="2016-04" db="EMBL/GenBank/DDBJ databases">
        <title>Draft genome sequence of freshwater magnetotactic bacteria Magnetospirillum marisnigri SP-1 and Magnetospirillum moscoviense BB-1.</title>
        <authorList>
            <person name="Koziaeva V."/>
            <person name="Dziuba M.V."/>
            <person name="Ivanov T.M."/>
            <person name="Kuznetsov B."/>
            <person name="Grouzdev D.S."/>
        </authorList>
    </citation>
    <scope>NUCLEOTIDE SEQUENCE [LARGE SCALE GENOMIC DNA]</scope>
    <source>
        <strain evidence="3 4">BB-1</strain>
    </source>
</reference>
<keyword evidence="1" id="KW-1133">Transmembrane helix</keyword>
<dbReference type="EMBL" id="LWQU01000165">
    <property type="protein sequence ID" value="OAN47635.1"/>
    <property type="molecule type" value="Genomic_DNA"/>
</dbReference>
<dbReference type="Proteomes" id="UP000078543">
    <property type="component" value="Unassembled WGS sequence"/>
</dbReference>
<dbReference type="InterPro" id="IPR007404">
    <property type="entry name" value="YdjM-like"/>
</dbReference>